<dbReference type="Proteomes" id="UP000800035">
    <property type="component" value="Unassembled WGS sequence"/>
</dbReference>
<dbReference type="GO" id="GO:0016787">
    <property type="term" value="F:hydrolase activity"/>
    <property type="evidence" value="ECO:0007669"/>
    <property type="project" value="UniProtKB-UniRule"/>
</dbReference>
<dbReference type="PANTHER" id="PTHR46082">
    <property type="entry name" value="ATP/GTP-BINDING PROTEIN-RELATED"/>
    <property type="match status" value="1"/>
</dbReference>
<dbReference type="GO" id="GO:0046486">
    <property type="term" value="P:glycerolipid metabolic process"/>
    <property type="evidence" value="ECO:0007669"/>
    <property type="project" value="UniProtKB-ARBA"/>
</dbReference>
<keyword evidence="5" id="KW-1185">Reference proteome</keyword>
<dbReference type="Pfam" id="PF01734">
    <property type="entry name" value="Patatin"/>
    <property type="match status" value="1"/>
</dbReference>
<feature type="active site" description="Nucleophile" evidence="2">
    <location>
        <position position="72"/>
    </location>
</feature>
<organism evidence="4 5">
    <name type="scientific">Byssothecium circinans</name>
    <dbReference type="NCBI Taxonomy" id="147558"/>
    <lineage>
        <taxon>Eukaryota</taxon>
        <taxon>Fungi</taxon>
        <taxon>Dikarya</taxon>
        <taxon>Ascomycota</taxon>
        <taxon>Pezizomycotina</taxon>
        <taxon>Dothideomycetes</taxon>
        <taxon>Pleosporomycetidae</taxon>
        <taxon>Pleosporales</taxon>
        <taxon>Massarineae</taxon>
        <taxon>Massarinaceae</taxon>
        <taxon>Byssothecium</taxon>
    </lineage>
</organism>
<dbReference type="SUPFAM" id="SSF48452">
    <property type="entry name" value="TPR-like"/>
    <property type="match status" value="2"/>
</dbReference>
<feature type="active site" description="Proton acceptor" evidence="2">
    <location>
        <position position="227"/>
    </location>
</feature>
<keyword evidence="2" id="KW-0378">Hydrolase</keyword>
<dbReference type="InterPro" id="IPR002182">
    <property type="entry name" value="NB-ARC"/>
</dbReference>
<dbReference type="CDD" id="cd07216">
    <property type="entry name" value="Pat17_PNPLA8_PNPLA9_like3"/>
    <property type="match status" value="1"/>
</dbReference>
<dbReference type="Pfam" id="PF13374">
    <property type="entry name" value="TPR_10"/>
    <property type="match status" value="1"/>
</dbReference>
<evidence type="ECO:0000313" key="5">
    <source>
        <dbReference type="Proteomes" id="UP000800035"/>
    </source>
</evidence>
<dbReference type="InterPro" id="IPR002641">
    <property type="entry name" value="PNPLA_dom"/>
</dbReference>
<dbReference type="InterPro" id="IPR016035">
    <property type="entry name" value="Acyl_Trfase/lysoPLipase"/>
</dbReference>
<dbReference type="AlphaFoldDB" id="A0A6A5TDT8"/>
<name>A0A6A5TDT8_9PLEO</name>
<dbReference type="InterPro" id="IPR019734">
    <property type="entry name" value="TPR_rpt"/>
</dbReference>
<dbReference type="Gene3D" id="1.25.40.10">
    <property type="entry name" value="Tetratricopeptide repeat domain"/>
    <property type="match status" value="2"/>
</dbReference>
<dbReference type="PANTHER" id="PTHR46082:SF6">
    <property type="entry name" value="AAA+ ATPASE DOMAIN-CONTAINING PROTEIN-RELATED"/>
    <property type="match status" value="1"/>
</dbReference>
<feature type="short sequence motif" description="GXSXG" evidence="2">
    <location>
        <begin position="70"/>
        <end position="74"/>
    </location>
</feature>
<reference evidence="4" key="1">
    <citation type="journal article" date="2020" name="Stud. Mycol.">
        <title>101 Dothideomycetes genomes: a test case for predicting lifestyles and emergence of pathogens.</title>
        <authorList>
            <person name="Haridas S."/>
            <person name="Albert R."/>
            <person name="Binder M."/>
            <person name="Bloem J."/>
            <person name="Labutti K."/>
            <person name="Salamov A."/>
            <person name="Andreopoulos B."/>
            <person name="Baker S."/>
            <person name="Barry K."/>
            <person name="Bills G."/>
            <person name="Bluhm B."/>
            <person name="Cannon C."/>
            <person name="Castanera R."/>
            <person name="Culley D."/>
            <person name="Daum C."/>
            <person name="Ezra D."/>
            <person name="Gonzalez J."/>
            <person name="Henrissat B."/>
            <person name="Kuo A."/>
            <person name="Liang C."/>
            <person name="Lipzen A."/>
            <person name="Lutzoni F."/>
            <person name="Magnuson J."/>
            <person name="Mondo S."/>
            <person name="Nolan M."/>
            <person name="Ohm R."/>
            <person name="Pangilinan J."/>
            <person name="Park H.-J."/>
            <person name="Ramirez L."/>
            <person name="Alfaro M."/>
            <person name="Sun H."/>
            <person name="Tritt A."/>
            <person name="Yoshinaga Y."/>
            <person name="Zwiers L.-H."/>
            <person name="Turgeon B."/>
            <person name="Goodwin S."/>
            <person name="Spatafora J."/>
            <person name="Crous P."/>
            <person name="Grigoriev I."/>
        </authorList>
    </citation>
    <scope>NUCLEOTIDE SEQUENCE</scope>
    <source>
        <strain evidence="4">CBS 675.92</strain>
    </source>
</reference>
<dbReference type="SMART" id="SM00028">
    <property type="entry name" value="TPR"/>
    <property type="match status" value="6"/>
</dbReference>
<dbReference type="Gene3D" id="3.40.1090.10">
    <property type="entry name" value="Cytosolic phospholipase A2 catalytic domain"/>
    <property type="match status" value="1"/>
</dbReference>
<dbReference type="SUPFAM" id="SSF52540">
    <property type="entry name" value="P-loop containing nucleoside triphosphate hydrolases"/>
    <property type="match status" value="1"/>
</dbReference>
<evidence type="ECO:0000313" key="4">
    <source>
        <dbReference type="EMBL" id="KAF1948916.1"/>
    </source>
</evidence>
<dbReference type="Pfam" id="PF00931">
    <property type="entry name" value="NB-ARC"/>
    <property type="match status" value="1"/>
</dbReference>
<dbReference type="InterPro" id="IPR027417">
    <property type="entry name" value="P-loop_NTPase"/>
</dbReference>
<accession>A0A6A5TDT8</accession>
<dbReference type="InterPro" id="IPR053137">
    <property type="entry name" value="NLR-like"/>
</dbReference>
<dbReference type="GO" id="GO:0043531">
    <property type="term" value="F:ADP binding"/>
    <property type="evidence" value="ECO:0007669"/>
    <property type="project" value="InterPro"/>
</dbReference>
<dbReference type="OrthoDB" id="1658288at2759"/>
<dbReference type="InterPro" id="IPR011990">
    <property type="entry name" value="TPR-like_helical_dom_sf"/>
</dbReference>
<keyword evidence="2" id="KW-0442">Lipid degradation</keyword>
<feature type="domain" description="PNPLA" evidence="3">
    <location>
        <begin position="24"/>
        <end position="240"/>
    </location>
</feature>
<feature type="short sequence motif" description="GXGXXG" evidence="2">
    <location>
        <begin position="28"/>
        <end position="33"/>
    </location>
</feature>
<gene>
    <name evidence="4" type="ORF">CC80DRAFT_497906</name>
</gene>
<evidence type="ECO:0000256" key="2">
    <source>
        <dbReference type="PROSITE-ProRule" id="PRU01161"/>
    </source>
</evidence>
<dbReference type="EMBL" id="ML977046">
    <property type="protein sequence ID" value="KAF1948916.1"/>
    <property type="molecule type" value="Genomic_DNA"/>
</dbReference>
<dbReference type="SUPFAM" id="SSF52151">
    <property type="entry name" value="FabD/lysophospholipase-like"/>
    <property type="match status" value="1"/>
</dbReference>
<dbReference type="Pfam" id="PF13424">
    <property type="entry name" value="TPR_12"/>
    <property type="match status" value="3"/>
</dbReference>
<feature type="short sequence motif" description="DGA/G" evidence="2">
    <location>
        <begin position="227"/>
        <end position="229"/>
    </location>
</feature>
<keyword evidence="1 2" id="KW-0443">Lipid metabolism</keyword>
<proteinExistence type="predicted"/>
<protein>
    <recommendedName>
        <fullName evidence="3">PNPLA domain-containing protein</fullName>
    </recommendedName>
</protein>
<dbReference type="GO" id="GO:0016042">
    <property type="term" value="P:lipid catabolic process"/>
    <property type="evidence" value="ECO:0007669"/>
    <property type="project" value="UniProtKB-UniRule"/>
</dbReference>
<evidence type="ECO:0000259" key="3">
    <source>
        <dbReference type="PROSITE" id="PS51635"/>
    </source>
</evidence>
<sequence length="1140" mass="127013">MAQGLATQHGDEPNPLDTTGLCLLSLDGGGVRGLSTLYILKGLMARLNHERQSHRLPPVKPCEVFDLIGGTSTGGYVVGFVVAKISYHDSLIAIMLGRLEMDVDGCITAYSKLMKTVFGEESSWLPISRTGKVKARFDSGKLKGAVEDVISGRKVSPTDAFNDGKDRGCRTFVCATAKETARIARLRSYTLPDEGNIPATICQAALATSAATAFFDPVSIGARQFVDGALGAHNPVDEVEGEAANIWSPGTGDLKPLVKCFVSIGSGHRGKKALKDSMLGFLSKTLVGIATETEETERKFIARWAKHYDEKRFFRFNVDQGLQDVGLAKHKEQGRMEAVTDEYLRHQDLKFRVRDCVLNLEQKQKRTGMSFWLIVGEYQKRCILQNHTAANKVHYIPFPKNRYFVGRRNELAKLEQKLMVDRDCQKMSIVGLGGAGKTQVALQFAYMVKETRPEFTIFWLPAVSMGSFEQACTEVAKALGILQTTSEEKDAKELVKRHLSAVGTGQRWLLVLDNADDRDIVLGTAQSKGIVDYLPESEYGITVYTTRVQEMAESLTRSDVTEVGPMDQQEAADFLEKSLIRKDLLHDVVVTSQLLDELTYLPLAIRQATAYLNMNKTSSIAKYLRLLRNTEQDLVGLMSKEFRDDTRYKDSVNAVAMTWVVSFGQIRERDAAAADLLAFLSCIEWKAIPRSLLPSAQSEERTEEAIGMLCGYSFLARREGQSQEGEGGGEEWYDMHRLVHLATRIWASKHENVAETTEKALQHVTQVFPSNNYANRTVWRAYLPHALRILASMQSCHGKMKSKLSLLVGLCLRVDGRIREAVRWLEECHQWRRNKLKEDDPARLLSEHELAMAYEADGQVKNAVVLLEQVVAVQKKLVEEHPSRLASQHALAMAYQADGQVKKAVVLLQQVVAVKEKVLVEEHLSRLASQHELARAYQADGQVKKAVELQEQHELARAYQADGQVKKAVELQEQVVAVREKVLAEEHPSRLASQHELARAYLADGQVKKAVALLEHVVTVEKKALVEEHPNQLPSQHALAGAYLADGQVKKAVALLEWVVAVREKELAEEHPDQLASQHALARAYLADGQVKKAIELMERVVAVDDRVLPDDHPLLLVSREVLERLEGIFAEPKVQSDSA</sequence>
<dbReference type="PROSITE" id="PS51635">
    <property type="entry name" value="PNPLA"/>
    <property type="match status" value="1"/>
</dbReference>
<dbReference type="Gene3D" id="3.40.50.300">
    <property type="entry name" value="P-loop containing nucleotide triphosphate hydrolases"/>
    <property type="match status" value="1"/>
</dbReference>
<evidence type="ECO:0000256" key="1">
    <source>
        <dbReference type="ARBA" id="ARBA00023098"/>
    </source>
</evidence>